<feature type="compositionally biased region" description="Basic and acidic residues" evidence="1">
    <location>
        <begin position="302"/>
        <end position="311"/>
    </location>
</feature>
<feature type="compositionally biased region" description="Basic and acidic residues" evidence="1">
    <location>
        <begin position="30"/>
        <end position="63"/>
    </location>
</feature>
<dbReference type="EMBL" id="AATQ01000001">
    <property type="protein sequence ID" value="EAU48599.1"/>
    <property type="molecule type" value="Genomic_DNA"/>
</dbReference>
<evidence type="ECO:0000313" key="3">
    <source>
        <dbReference type="Proteomes" id="UP000006230"/>
    </source>
</evidence>
<gene>
    <name evidence="2" type="ORF">R2601_03463</name>
</gene>
<evidence type="ECO:0000313" key="2">
    <source>
        <dbReference type="EMBL" id="EAU48599.1"/>
    </source>
</evidence>
<feature type="region of interest" description="Disordered" evidence="1">
    <location>
        <begin position="1"/>
        <end position="148"/>
    </location>
</feature>
<reference evidence="2 3" key="1">
    <citation type="journal article" date="2010" name="J. Bacteriol.">
        <title>Genome sequences of Pelagibaca bermudensis HTCC2601T and Maritimibacter alkaliphilus HTCC2654T, the type strains of two marine Roseobacter genera.</title>
        <authorList>
            <person name="Thrash J.C."/>
            <person name="Cho J.C."/>
            <person name="Ferriera S."/>
            <person name="Johnson J."/>
            <person name="Vergin K.L."/>
            <person name="Giovannoni S.J."/>
        </authorList>
    </citation>
    <scope>NUCLEOTIDE SEQUENCE [LARGE SCALE GENOMIC DNA]</scope>
    <source>
        <strain evidence="3">DSM 26914 / JCM 13377 / KCTC 12554 / HTCC2601</strain>
    </source>
</reference>
<proteinExistence type="predicted"/>
<keyword evidence="3" id="KW-1185">Reference proteome</keyword>
<feature type="compositionally biased region" description="Basic and acidic residues" evidence="1">
    <location>
        <begin position="260"/>
        <end position="282"/>
    </location>
</feature>
<feature type="compositionally biased region" description="Basic residues" evidence="1">
    <location>
        <begin position="283"/>
        <end position="292"/>
    </location>
</feature>
<dbReference type="AlphaFoldDB" id="Q0FWF3"/>
<dbReference type="Proteomes" id="UP000006230">
    <property type="component" value="Unassembled WGS sequence"/>
</dbReference>
<protein>
    <submittedName>
        <fullName evidence="2">Uncharacterized protein</fullName>
    </submittedName>
</protein>
<comment type="caution">
    <text evidence="2">The sequence shown here is derived from an EMBL/GenBank/DDBJ whole genome shotgun (WGS) entry which is preliminary data.</text>
</comment>
<evidence type="ECO:0000256" key="1">
    <source>
        <dbReference type="SAM" id="MobiDB-lite"/>
    </source>
</evidence>
<sequence>MLVAIELDQSVVAQPPCEGAGCLALQPQPHQRDRRDHHQDDADHPDVQGQLDHEDAGQHDRQQQRQRQQRRPAPGIELHRAAAARDLGLEDRVHRPAGAEIDHPRHQPRQQQLAPACARDHRDRDCHREGQGRPRQGGYETALDRQHHATDADAADLLVGLGAGAGQRQRAEQLDGAVIQHQREDMRPDGQRHVAPPGRLAGKEGAGLLHRWRGLRDVAQQRQRAKERRVESGCQQRPAHHRQPVGPLQDQRQRDRARHRQEEPADEPRLEREKGHDQEADHRHRPLQRRRAPPFQQCLQRDQQHDERAEGDLQVGVGPDHDGHGRP</sequence>
<feature type="compositionally biased region" description="Basic and acidic residues" evidence="1">
    <location>
        <begin position="182"/>
        <end position="192"/>
    </location>
</feature>
<organism evidence="2 3">
    <name type="scientific">Salipiger bermudensis (strain DSM 26914 / JCM 13377 / KCTC 12554 / HTCC2601)</name>
    <name type="common">Pelagibaca bermudensis</name>
    <dbReference type="NCBI Taxonomy" id="314265"/>
    <lineage>
        <taxon>Bacteria</taxon>
        <taxon>Pseudomonadati</taxon>
        <taxon>Pseudomonadota</taxon>
        <taxon>Alphaproteobacteria</taxon>
        <taxon>Rhodobacterales</taxon>
        <taxon>Roseobacteraceae</taxon>
        <taxon>Salipiger</taxon>
    </lineage>
</organism>
<dbReference type="HOGENOM" id="CLU_849528_0_0_5"/>
<feature type="compositionally biased region" description="Basic and acidic residues" evidence="1">
    <location>
        <begin position="118"/>
        <end position="132"/>
    </location>
</feature>
<name>Q0FWF3_SALBH</name>
<accession>Q0FWF3</accession>
<feature type="region of interest" description="Disordered" evidence="1">
    <location>
        <begin position="182"/>
        <end position="327"/>
    </location>
</feature>